<reference evidence="2 3" key="2">
    <citation type="submission" date="2018-06" db="EMBL/GenBank/DDBJ databases">
        <title>Sequencing of bacterial isolates from soil warming experiment in Harvard Forest, Massachusetts, USA.</title>
        <authorList>
            <person name="Deangelis K.PhD."/>
        </authorList>
    </citation>
    <scope>NUCLEOTIDE SEQUENCE [LARGE SCALE GENOMIC DNA]</scope>
    <source>
        <strain evidence="2 3">GAS496</strain>
    </source>
</reference>
<protein>
    <recommendedName>
        <fullName evidence="1">VWA7 N-terminal domain-containing protein</fullName>
    </recommendedName>
</protein>
<evidence type="ECO:0000259" key="1">
    <source>
        <dbReference type="Pfam" id="PF25107"/>
    </source>
</evidence>
<keyword evidence="3" id="KW-1185">Reference proteome</keyword>
<comment type="caution">
    <text evidence="2">The sequence shown here is derived from an EMBL/GenBank/DDBJ whole genome shotgun (WGS) entry which is preliminary data.</text>
</comment>
<dbReference type="AlphaFoldDB" id="A0A318HFH4"/>
<feature type="domain" description="VWA7 N-terminal" evidence="1">
    <location>
        <begin position="128"/>
        <end position="151"/>
    </location>
</feature>
<proteinExistence type="predicted"/>
<evidence type="ECO:0000313" key="2">
    <source>
        <dbReference type="EMBL" id="PXX08022.1"/>
    </source>
</evidence>
<dbReference type="OrthoDB" id="319873at2"/>
<dbReference type="RefSeq" id="WP_110316814.1">
    <property type="nucleotide sequence ID" value="NZ_QJJU01000009.1"/>
</dbReference>
<reference evidence="3" key="1">
    <citation type="submission" date="2018-05" db="EMBL/GenBank/DDBJ databases">
        <authorList>
            <person name="Deangelis K."/>
            <person name="Huntemann M."/>
            <person name="Clum A."/>
            <person name="Pillay M."/>
            <person name="Palaniappan K."/>
            <person name="Varghese N."/>
            <person name="Mikhailova N."/>
            <person name="Stamatis D."/>
            <person name="Reddy T."/>
            <person name="Daum C."/>
            <person name="Shapiro N."/>
            <person name="Ivanova N."/>
            <person name="Kyrpides N."/>
            <person name="Woyke T."/>
        </authorList>
    </citation>
    <scope>NUCLEOTIDE SEQUENCE [LARGE SCALE GENOMIC DNA]</scope>
    <source>
        <strain evidence="3">GAS496</strain>
    </source>
</reference>
<sequence>MAAFRRSRLGPLAVIVASAVVTALLAVPAPTARAFYIQNHERITRDALAPVGVDPTAMTQILVGPPPGAGAVGSDSFFSDEFRHIDNAKNPADICARAEQAWNFFTPIVLTGAKPVGPNGSDLVNGASARAAFGGLAHALQDFYAHSNWVEDNIAVGQLDRLAPPLMPKCNPATFPPELHTGYFSMDFSTQFPLEGCPPGGPPPGFAECHSTLNKDGWDTPRGIIPVPGANMNYFDLASRLATRATVDLYWQVRGMVVDKYGECAATNLFQADRHDPCW</sequence>
<evidence type="ECO:0000313" key="3">
    <source>
        <dbReference type="Proteomes" id="UP000247781"/>
    </source>
</evidence>
<dbReference type="EMBL" id="QJJU01000009">
    <property type="protein sequence ID" value="PXX08022.1"/>
    <property type="molecule type" value="Genomic_DNA"/>
</dbReference>
<dbReference type="Proteomes" id="UP000247781">
    <property type="component" value="Unassembled WGS sequence"/>
</dbReference>
<dbReference type="Pfam" id="PF25107">
    <property type="entry name" value="VWA7_N"/>
    <property type="match status" value="1"/>
</dbReference>
<accession>A0A318HFH4</accession>
<organism evidence="2 3">
    <name type="scientific">Mycolicibacterium moriokaense</name>
    <dbReference type="NCBI Taxonomy" id="39691"/>
    <lineage>
        <taxon>Bacteria</taxon>
        <taxon>Bacillati</taxon>
        <taxon>Actinomycetota</taxon>
        <taxon>Actinomycetes</taxon>
        <taxon>Mycobacteriales</taxon>
        <taxon>Mycobacteriaceae</taxon>
        <taxon>Mycolicibacterium</taxon>
    </lineage>
</organism>
<dbReference type="InterPro" id="IPR056862">
    <property type="entry name" value="VWA7_N"/>
</dbReference>
<gene>
    <name evidence="2" type="ORF">C8E89_10938</name>
</gene>
<name>A0A318HFH4_9MYCO</name>